<evidence type="ECO:0008006" key="4">
    <source>
        <dbReference type="Google" id="ProtNLM"/>
    </source>
</evidence>
<reference evidence="2" key="2">
    <citation type="submission" date="2021-03" db="UniProtKB">
        <authorList>
            <consortium name="EnsemblPlants"/>
        </authorList>
    </citation>
    <scope>IDENTIFICATION</scope>
</reference>
<keyword evidence="3" id="KW-1185">Reference proteome</keyword>
<feature type="region of interest" description="Disordered" evidence="1">
    <location>
        <begin position="79"/>
        <end position="101"/>
    </location>
</feature>
<accession>A0A803MPC6</accession>
<organism evidence="2 3">
    <name type="scientific">Chenopodium quinoa</name>
    <name type="common">Quinoa</name>
    <dbReference type="NCBI Taxonomy" id="63459"/>
    <lineage>
        <taxon>Eukaryota</taxon>
        <taxon>Viridiplantae</taxon>
        <taxon>Streptophyta</taxon>
        <taxon>Embryophyta</taxon>
        <taxon>Tracheophyta</taxon>
        <taxon>Spermatophyta</taxon>
        <taxon>Magnoliopsida</taxon>
        <taxon>eudicotyledons</taxon>
        <taxon>Gunneridae</taxon>
        <taxon>Pentapetalae</taxon>
        <taxon>Caryophyllales</taxon>
        <taxon>Chenopodiaceae</taxon>
        <taxon>Chenopodioideae</taxon>
        <taxon>Atripliceae</taxon>
        <taxon>Chenopodium</taxon>
    </lineage>
</organism>
<dbReference type="EnsemblPlants" id="AUR62033127-RA">
    <property type="protein sequence ID" value="AUR62033127-RA:cds"/>
    <property type="gene ID" value="AUR62033127"/>
</dbReference>
<evidence type="ECO:0000313" key="3">
    <source>
        <dbReference type="Proteomes" id="UP000596660"/>
    </source>
</evidence>
<evidence type="ECO:0000313" key="2">
    <source>
        <dbReference type="EnsemblPlants" id="AUR62033127-RA:cds"/>
    </source>
</evidence>
<proteinExistence type="predicted"/>
<dbReference type="AlphaFoldDB" id="A0A803MPC6"/>
<dbReference type="Gramene" id="AUR62033127-RA">
    <property type="protein sequence ID" value="AUR62033127-RA:cds"/>
    <property type="gene ID" value="AUR62033127"/>
</dbReference>
<feature type="region of interest" description="Disordered" evidence="1">
    <location>
        <begin position="34"/>
        <end position="59"/>
    </location>
</feature>
<evidence type="ECO:0000256" key="1">
    <source>
        <dbReference type="SAM" id="MobiDB-lite"/>
    </source>
</evidence>
<dbReference type="Proteomes" id="UP000596660">
    <property type="component" value="Unplaced"/>
</dbReference>
<protein>
    <recommendedName>
        <fullName evidence="4">CCHC-type domain-containing protein</fullName>
    </recommendedName>
</protein>
<reference evidence="2" key="1">
    <citation type="journal article" date="2017" name="Nature">
        <title>The genome of Chenopodium quinoa.</title>
        <authorList>
            <person name="Jarvis D.E."/>
            <person name="Ho Y.S."/>
            <person name="Lightfoot D.J."/>
            <person name="Schmoeckel S.M."/>
            <person name="Li B."/>
            <person name="Borm T.J.A."/>
            <person name="Ohyanagi H."/>
            <person name="Mineta K."/>
            <person name="Michell C.T."/>
            <person name="Saber N."/>
            <person name="Kharbatia N.M."/>
            <person name="Rupper R.R."/>
            <person name="Sharp A.R."/>
            <person name="Dally N."/>
            <person name="Boughton B.A."/>
            <person name="Woo Y.H."/>
            <person name="Gao G."/>
            <person name="Schijlen E.G.W.M."/>
            <person name="Guo X."/>
            <person name="Momin A.A."/>
            <person name="Negrao S."/>
            <person name="Al-Babili S."/>
            <person name="Gehring C."/>
            <person name="Roessner U."/>
            <person name="Jung C."/>
            <person name="Murphy K."/>
            <person name="Arold S.T."/>
            <person name="Gojobori T."/>
            <person name="van der Linden C.G."/>
            <person name="van Loo E.N."/>
            <person name="Jellen E.N."/>
            <person name="Maughan P.J."/>
            <person name="Tester M."/>
        </authorList>
    </citation>
    <scope>NUCLEOTIDE SEQUENCE [LARGE SCALE GENOMIC DNA]</scope>
    <source>
        <strain evidence="2">cv. PI 614886</strain>
    </source>
</reference>
<sequence>MKLKSDGVRDLILSESARRRVFGESSGEAYAFESMGRGRQQGGSASHHGRSKSRGSGRSNANVLCWGCGSEGHVKKIFPKIKKKGKGKSHGSDKDEDASTNSVTEHDLDALCVARSAPRMLGFLISDLRFILLHWRYECEAQKWWFVGVEDLKDVMYIPKLKKSLISVSKLDKAGYKVVFERGSWRIVKGALVEAHGTLNGSLYTLESTSECSENKEMMLIRGWMRPRFCFLGRKEVWILASIACDVDSRVCLIAFLVKRKCLYQGSGWCALEIDDDDVVFIGCVQCDLLEITVF</sequence>
<name>A0A803MPC6_CHEQI</name>
<feature type="compositionally biased region" description="Basic residues" evidence="1">
    <location>
        <begin position="79"/>
        <end position="89"/>
    </location>
</feature>